<dbReference type="Proteomes" id="UP000051054">
    <property type="component" value="Unassembled WGS sequence"/>
</dbReference>
<evidence type="ECO:0000256" key="2">
    <source>
        <dbReference type="SAM" id="Phobius"/>
    </source>
</evidence>
<dbReference type="Pfam" id="PF04536">
    <property type="entry name" value="TPM_phosphatase"/>
    <property type="match status" value="1"/>
</dbReference>
<sequence>MVNFKKLLFLLGISGFLLLFHVNSAQANTTYYHNQTHQVDDQKILARLNKINQRLEGLKGQPKVGVWIVNEKSETQFKGKLIQNYRDMFNYQRDLGVLLGFNLQKRHMEIQRSNRMSGVIPYGFSKVLVNRNRSLLQNGDYTNAILDMLTTTEKQIIAQKAQINERHRLNPRVMVENVTNASSETTAVLDDKIGFLGIIITGLLLVFLGYCCVRASKYYFKQRNNRYVGFLFGTMAAVFFGSTIYIGALASMLGLLAVGGFSPHLNSGSGDSGVNSDSWSDSSSDGGADW</sequence>
<feature type="region of interest" description="Disordered" evidence="1">
    <location>
        <begin position="267"/>
        <end position="290"/>
    </location>
</feature>
<protein>
    <recommendedName>
        <fullName evidence="4">TPM domain-containing protein</fullName>
    </recommendedName>
</protein>
<organism evidence="5 6">
    <name type="scientific">Ligilactobacillus hayakitensis DSM 18933 = JCM 14209</name>
    <dbReference type="NCBI Taxonomy" id="1423755"/>
    <lineage>
        <taxon>Bacteria</taxon>
        <taxon>Bacillati</taxon>
        <taxon>Bacillota</taxon>
        <taxon>Bacilli</taxon>
        <taxon>Lactobacillales</taxon>
        <taxon>Lactobacillaceae</taxon>
        <taxon>Ligilactobacillus</taxon>
    </lineage>
</organism>
<evidence type="ECO:0000256" key="1">
    <source>
        <dbReference type="SAM" id="MobiDB-lite"/>
    </source>
</evidence>
<gene>
    <name evidence="5" type="ORF">FC40_GL000278</name>
</gene>
<feature type="domain" description="TPM" evidence="4">
    <location>
        <begin position="40"/>
        <end position="152"/>
    </location>
</feature>
<feature type="signal peptide" evidence="3">
    <location>
        <begin position="1"/>
        <end position="27"/>
    </location>
</feature>
<evidence type="ECO:0000256" key="3">
    <source>
        <dbReference type="SAM" id="SignalP"/>
    </source>
</evidence>
<reference evidence="5 6" key="1">
    <citation type="journal article" date="2015" name="Genome Announc.">
        <title>Expanding the biotechnology potential of lactobacilli through comparative genomics of 213 strains and associated genera.</title>
        <authorList>
            <person name="Sun Z."/>
            <person name="Harris H.M."/>
            <person name="McCann A."/>
            <person name="Guo C."/>
            <person name="Argimon S."/>
            <person name="Zhang W."/>
            <person name="Yang X."/>
            <person name="Jeffery I.B."/>
            <person name="Cooney J.C."/>
            <person name="Kagawa T.F."/>
            <person name="Liu W."/>
            <person name="Song Y."/>
            <person name="Salvetti E."/>
            <person name="Wrobel A."/>
            <person name="Rasinkangas P."/>
            <person name="Parkhill J."/>
            <person name="Rea M.C."/>
            <person name="O'Sullivan O."/>
            <person name="Ritari J."/>
            <person name="Douillard F.P."/>
            <person name="Paul Ross R."/>
            <person name="Yang R."/>
            <person name="Briner A.E."/>
            <person name="Felis G.E."/>
            <person name="de Vos W.M."/>
            <person name="Barrangou R."/>
            <person name="Klaenhammer T.R."/>
            <person name="Caufield P.W."/>
            <person name="Cui Y."/>
            <person name="Zhang H."/>
            <person name="O'Toole P.W."/>
        </authorList>
    </citation>
    <scope>NUCLEOTIDE SEQUENCE [LARGE SCALE GENOMIC DNA]</scope>
    <source>
        <strain evidence="5 6">DSM 18933</strain>
    </source>
</reference>
<accession>A0A0R1WNT4</accession>
<keyword evidence="2" id="KW-0812">Transmembrane</keyword>
<name>A0A0R1WNT4_9LACO</name>
<dbReference type="PATRIC" id="fig|1423755.3.peg.300"/>
<evidence type="ECO:0000313" key="6">
    <source>
        <dbReference type="Proteomes" id="UP000051054"/>
    </source>
</evidence>
<proteinExistence type="predicted"/>
<comment type="caution">
    <text evidence="5">The sequence shown here is derived from an EMBL/GenBank/DDBJ whole genome shotgun (WGS) entry which is preliminary data.</text>
</comment>
<keyword evidence="6" id="KW-1185">Reference proteome</keyword>
<keyword evidence="2" id="KW-1133">Transmembrane helix</keyword>
<dbReference type="InterPro" id="IPR007621">
    <property type="entry name" value="TPM_dom"/>
</dbReference>
<keyword evidence="2" id="KW-0472">Membrane</keyword>
<keyword evidence="3" id="KW-0732">Signal</keyword>
<dbReference type="EMBL" id="AZGD01000060">
    <property type="protein sequence ID" value="KRM19313.1"/>
    <property type="molecule type" value="Genomic_DNA"/>
</dbReference>
<feature type="transmembrane region" description="Helical" evidence="2">
    <location>
        <begin position="227"/>
        <end position="258"/>
    </location>
</feature>
<feature type="chain" id="PRO_5006412813" description="TPM domain-containing protein" evidence="3">
    <location>
        <begin position="28"/>
        <end position="290"/>
    </location>
</feature>
<feature type="transmembrane region" description="Helical" evidence="2">
    <location>
        <begin position="193"/>
        <end position="215"/>
    </location>
</feature>
<dbReference type="AlphaFoldDB" id="A0A0R1WNT4"/>
<dbReference type="RefSeq" id="WP_056938360.1">
    <property type="nucleotide sequence ID" value="NZ_AZGD01000060.1"/>
</dbReference>
<evidence type="ECO:0000259" key="4">
    <source>
        <dbReference type="Pfam" id="PF04536"/>
    </source>
</evidence>
<dbReference type="Gene3D" id="3.10.310.50">
    <property type="match status" value="1"/>
</dbReference>
<evidence type="ECO:0000313" key="5">
    <source>
        <dbReference type="EMBL" id="KRM19313.1"/>
    </source>
</evidence>